<reference evidence="3 5" key="1">
    <citation type="submission" date="2024-03" db="EMBL/GenBank/DDBJ databases">
        <title>The Acrasis kona genome and developmental transcriptomes reveal deep origins of eukaryotic multicellular pathways.</title>
        <authorList>
            <person name="Sheikh S."/>
            <person name="Fu C.-J."/>
            <person name="Brown M.W."/>
            <person name="Baldauf S.L."/>
        </authorList>
    </citation>
    <scope>NUCLEOTIDE SEQUENCE [LARGE SCALE GENOMIC DNA]</scope>
    <source>
        <strain evidence="3 5">ATCC MYA-3509</strain>
    </source>
</reference>
<dbReference type="EMBL" id="JAOPGA020000603">
    <property type="protein sequence ID" value="KAL0479780.1"/>
    <property type="molecule type" value="Genomic_DNA"/>
</dbReference>
<evidence type="ECO:0000256" key="1">
    <source>
        <dbReference type="SAM" id="MobiDB-lite"/>
    </source>
</evidence>
<feature type="signal peptide" evidence="2">
    <location>
        <begin position="1"/>
        <end position="22"/>
    </location>
</feature>
<feature type="chain" id="PRO_5044718138" evidence="2">
    <location>
        <begin position="23"/>
        <end position="119"/>
    </location>
</feature>
<evidence type="ECO:0000313" key="5">
    <source>
        <dbReference type="Proteomes" id="UP001431209"/>
    </source>
</evidence>
<keyword evidence="5" id="KW-1185">Reference proteome</keyword>
<dbReference type="EMBL" id="JAOPGA020000758">
    <property type="protein sequence ID" value="KAL0481349.1"/>
    <property type="molecule type" value="Genomic_DNA"/>
</dbReference>
<feature type="compositionally biased region" description="Polar residues" evidence="1">
    <location>
        <begin position="71"/>
        <end position="81"/>
    </location>
</feature>
<name>A0AAW2YRG2_9EUKA</name>
<accession>A0AAW2YRG2</accession>
<keyword evidence="2" id="KW-0732">Signal</keyword>
<sequence length="119" mass="13298">MKAGFFIVLVVLILNLIHLAEGEAFAQFSPPRDLLENENVLSHLKKQEVDLGDHAALVGDVNTFMQDPEGLSNSGSTSNAGLGNYDEQDEDEELQQLDDEVEELEELDDEEFDEDLDDF</sequence>
<comment type="caution">
    <text evidence="3">The sequence shown here is derived from an EMBL/GenBank/DDBJ whole genome shotgun (WGS) entry which is preliminary data.</text>
</comment>
<proteinExistence type="predicted"/>
<dbReference type="Proteomes" id="UP001431209">
    <property type="component" value="Unassembled WGS sequence"/>
</dbReference>
<protein>
    <submittedName>
        <fullName evidence="3">Uncharacterized protein</fullName>
    </submittedName>
</protein>
<feature type="region of interest" description="Disordered" evidence="1">
    <location>
        <begin position="64"/>
        <end position="94"/>
    </location>
</feature>
<evidence type="ECO:0000313" key="4">
    <source>
        <dbReference type="EMBL" id="KAL0481349.1"/>
    </source>
</evidence>
<evidence type="ECO:0000256" key="2">
    <source>
        <dbReference type="SAM" id="SignalP"/>
    </source>
</evidence>
<dbReference type="AlphaFoldDB" id="A0AAW2YRG2"/>
<evidence type="ECO:0000313" key="3">
    <source>
        <dbReference type="EMBL" id="KAL0479780.1"/>
    </source>
</evidence>
<gene>
    <name evidence="3" type="ORF">AKO1_007423</name>
    <name evidence="4" type="ORF">AKO1_012717</name>
</gene>
<organism evidence="3 5">
    <name type="scientific">Acrasis kona</name>
    <dbReference type="NCBI Taxonomy" id="1008807"/>
    <lineage>
        <taxon>Eukaryota</taxon>
        <taxon>Discoba</taxon>
        <taxon>Heterolobosea</taxon>
        <taxon>Tetramitia</taxon>
        <taxon>Eutetramitia</taxon>
        <taxon>Acrasidae</taxon>
        <taxon>Acrasis</taxon>
    </lineage>
</organism>